<evidence type="ECO:0000259" key="6">
    <source>
        <dbReference type="Pfam" id="PF00551"/>
    </source>
</evidence>
<keyword evidence="4 5" id="KW-0648">Protein biosynthesis</keyword>
<comment type="catalytic activity">
    <reaction evidence="5">
        <text>L-methionyl-tRNA(fMet) + (6R)-10-formyltetrahydrofolate = N-formyl-L-methionyl-tRNA(fMet) + (6S)-5,6,7,8-tetrahydrofolate + H(+)</text>
        <dbReference type="Rhea" id="RHEA:24380"/>
        <dbReference type="Rhea" id="RHEA-COMP:9952"/>
        <dbReference type="Rhea" id="RHEA-COMP:9953"/>
        <dbReference type="ChEBI" id="CHEBI:15378"/>
        <dbReference type="ChEBI" id="CHEBI:57453"/>
        <dbReference type="ChEBI" id="CHEBI:78530"/>
        <dbReference type="ChEBI" id="CHEBI:78844"/>
        <dbReference type="ChEBI" id="CHEBI:195366"/>
        <dbReference type="EC" id="2.1.2.9"/>
    </reaction>
</comment>
<dbReference type="Pfam" id="PF02911">
    <property type="entry name" value="Formyl_trans_C"/>
    <property type="match status" value="1"/>
</dbReference>
<dbReference type="InterPro" id="IPR036477">
    <property type="entry name" value="Formyl_transf_N_sf"/>
</dbReference>
<dbReference type="InterPro" id="IPR044135">
    <property type="entry name" value="Met-tRNA-FMT_C"/>
</dbReference>
<dbReference type="PANTHER" id="PTHR11138:SF5">
    <property type="entry name" value="METHIONYL-TRNA FORMYLTRANSFERASE, MITOCHONDRIAL"/>
    <property type="match status" value="1"/>
</dbReference>
<accession>A0A2A6FNU2</accession>
<dbReference type="GO" id="GO:0004479">
    <property type="term" value="F:methionyl-tRNA formyltransferase activity"/>
    <property type="evidence" value="ECO:0007669"/>
    <property type="project" value="UniProtKB-UniRule"/>
</dbReference>
<comment type="caution">
    <text evidence="8">The sequence shown here is derived from an EMBL/GenBank/DDBJ whole genome shotgun (WGS) entry which is preliminary data.</text>
</comment>
<sequence length="344" mass="35936">MRLVFAGTPAAAVPSLQRLHGLGFEIVAVITRPDAPLGRRRILTPSPVAEAAEKLGLRVVRAARLDAETTTLIATHRPDLGVIVAYGGLVRDPLLTVPRHGWINLHFSLLPAWRGAAPVQHSLIAGGCGVGASVFRLVSQLDAGDLYASQPHAPADHETAGDVVDALARSGASLLSDVVTSIRAGTAHTAPQVGEPTFAPKLTLDDARLDWTHPAPTILARFRGVTPEPGAWTTVDGVRLKIRALALDTADASDATALPAAPGSLTAPPPVVPGICATAPSAPLAPGEFALRNRRLVIGTATVPLVLLRVQPEGRIEMDASAWWRGLSVPTRRIVARSKTVGGC</sequence>
<organism evidence="8 9">
    <name type="scientific">Candidatus Lumbricidiphila eiseniae</name>
    <dbReference type="NCBI Taxonomy" id="1969409"/>
    <lineage>
        <taxon>Bacteria</taxon>
        <taxon>Bacillati</taxon>
        <taxon>Actinomycetota</taxon>
        <taxon>Actinomycetes</taxon>
        <taxon>Micrococcales</taxon>
        <taxon>Microbacteriaceae</taxon>
        <taxon>Candidatus Lumbricidiphila</taxon>
    </lineage>
</organism>
<evidence type="ECO:0000256" key="1">
    <source>
        <dbReference type="ARBA" id="ARBA00010699"/>
    </source>
</evidence>
<comment type="function">
    <text evidence="5">Attaches a formyl group to the free amino group of methionyl-tRNA(fMet). The formyl group appears to play a dual role in the initiator identity of N-formylmethionyl-tRNA by promoting its recognition by IF2 and preventing the misappropriation of this tRNA by the elongation apparatus.</text>
</comment>
<keyword evidence="3 5" id="KW-0808">Transferase</keyword>
<dbReference type="Pfam" id="PF00551">
    <property type="entry name" value="Formyl_trans_N"/>
    <property type="match status" value="1"/>
</dbReference>
<dbReference type="InterPro" id="IPR041711">
    <property type="entry name" value="Met-tRNA-FMT_N"/>
</dbReference>
<dbReference type="GO" id="GO:0005829">
    <property type="term" value="C:cytosol"/>
    <property type="evidence" value="ECO:0007669"/>
    <property type="project" value="TreeGrafter"/>
</dbReference>
<dbReference type="Gene3D" id="3.40.50.12230">
    <property type="match status" value="1"/>
</dbReference>
<dbReference type="SUPFAM" id="SSF53328">
    <property type="entry name" value="Formyltransferase"/>
    <property type="match status" value="1"/>
</dbReference>
<protein>
    <recommendedName>
        <fullName evidence="2 5">Methionyl-tRNA formyltransferase</fullName>
        <ecNumber evidence="2 5">2.1.2.9</ecNumber>
    </recommendedName>
</protein>
<evidence type="ECO:0000313" key="9">
    <source>
        <dbReference type="Proteomes" id="UP000219994"/>
    </source>
</evidence>
<reference evidence="9" key="1">
    <citation type="submission" date="2017-03" db="EMBL/GenBank/DDBJ databases">
        <authorList>
            <person name="Lund M.B."/>
        </authorList>
    </citation>
    <scope>NUCLEOTIDE SEQUENCE [LARGE SCALE GENOMIC DNA]</scope>
</reference>
<evidence type="ECO:0000256" key="4">
    <source>
        <dbReference type="ARBA" id="ARBA00022917"/>
    </source>
</evidence>
<feature type="domain" description="Formyl transferase C-terminal" evidence="7">
    <location>
        <begin position="201"/>
        <end position="327"/>
    </location>
</feature>
<dbReference type="CDD" id="cd08646">
    <property type="entry name" value="FMT_core_Met-tRNA-FMT_N"/>
    <property type="match status" value="1"/>
</dbReference>
<dbReference type="InterPro" id="IPR005793">
    <property type="entry name" value="Formyl_trans_C"/>
</dbReference>
<dbReference type="PANTHER" id="PTHR11138">
    <property type="entry name" value="METHIONYL-TRNA FORMYLTRANSFERASE"/>
    <property type="match status" value="1"/>
</dbReference>
<feature type="domain" description="Formyl transferase N-terminal" evidence="6">
    <location>
        <begin position="7"/>
        <end position="179"/>
    </location>
</feature>
<feature type="binding site" evidence="5">
    <location>
        <begin position="108"/>
        <end position="111"/>
    </location>
    <ligand>
        <name>(6S)-5,6,7,8-tetrahydrofolate</name>
        <dbReference type="ChEBI" id="CHEBI:57453"/>
    </ligand>
</feature>
<comment type="similarity">
    <text evidence="1 5">Belongs to the Fmt family.</text>
</comment>
<proteinExistence type="inferred from homology"/>
<name>A0A2A6FNU2_9MICO</name>
<dbReference type="CDD" id="cd08704">
    <property type="entry name" value="Met_tRNA_FMT_C"/>
    <property type="match status" value="1"/>
</dbReference>
<dbReference type="Proteomes" id="UP000219994">
    <property type="component" value="Unassembled WGS sequence"/>
</dbReference>
<dbReference type="InterPro" id="IPR002376">
    <property type="entry name" value="Formyl_transf_N"/>
</dbReference>
<dbReference type="EC" id="2.1.2.9" evidence="2 5"/>
<dbReference type="AlphaFoldDB" id="A0A2A6FNU2"/>
<dbReference type="SUPFAM" id="SSF50486">
    <property type="entry name" value="FMT C-terminal domain-like"/>
    <property type="match status" value="1"/>
</dbReference>
<dbReference type="EMBL" id="NAEP01000059">
    <property type="protein sequence ID" value="PDQ34271.1"/>
    <property type="molecule type" value="Genomic_DNA"/>
</dbReference>
<dbReference type="HAMAP" id="MF_00182">
    <property type="entry name" value="Formyl_trans"/>
    <property type="match status" value="1"/>
</dbReference>
<dbReference type="InterPro" id="IPR011034">
    <property type="entry name" value="Formyl_transferase-like_C_sf"/>
</dbReference>
<evidence type="ECO:0000256" key="5">
    <source>
        <dbReference type="HAMAP-Rule" id="MF_00182"/>
    </source>
</evidence>
<evidence type="ECO:0000259" key="7">
    <source>
        <dbReference type="Pfam" id="PF02911"/>
    </source>
</evidence>
<evidence type="ECO:0000256" key="3">
    <source>
        <dbReference type="ARBA" id="ARBA00022679"/>
    </source>
</evidence>
<dbReference type="InterPro" id="IPR005794">
    <property type="entry name" value="Fmt"/>
</dbReference>
<evidence type="ECO:0000256" key="2">
    <source>
        <dbReference type="ARBA" id="ARBA00012261"/>
    </source>
</evidence>
<gene>
    <name evidence="5" type="primary">fmt</name>
    <name evidence="8" type="ORF">B5766_12285</name>
</gene>
<evidence type="ECO:0000313" key="8">
    <source>
        <dbReference type="EMBL" id="PDQ34271.1"/>
    </source>
</evidence>